<evidence type="ECO:0000313" key="3">
    <source>
        <dbReference type="EMBL" id="AWV88172.1"/>
    </source>
</evidence>
<feature type="transmembrane region" description="Helical" evidence="2">
    <location>
        <begin position="60"/>
        <end position="77"/>
    </location>
</feature>
<dbReference type="OrthoDB" id="9792998at2"/>
<keyword evidence="4" id="KW-1185">Reference proteome</keyword>
<feature type="transmembrane region" description="Helical" evidence="2">
    <location>
        <begin position="84"/>
        <end position="106"/>
    </location>
</feature>
<evidence type="ECO:0000256" key="2">
    <source>
        <dbReference type="SAM" id="Phobius"/>
    </source>
</evidence>
<dbReference type="KEGG" id="bsed:DN745_01995"/>
<proteinExistence type="predicted"/>
<keyword evidence="2" id="KW-0812">Transmembrane</keyword>
<dbReference type="AlphaFoldDB" id="A0A2Z4FGQ6"/>
<evidence type="ECO:0000256" key="1">
    <source>
        <dbReference type="SAM" id="MobiDB-lite"/>
    </source>
</evidence>
<dbReference type="Proteomes" id="UP000249799">
    <property type="component" value="Chromosome"/>
</dbReference>
<feature type="region of interest" description="Disordered" evidence="1">
    <location>
        <begin position="1"/>
        <end position="53"/>
    </location>
</feature>
<name>A0A2Z4FGQ6_9DELT</name>
<dbReference type="EMBL" id="CP030032">
    <property type="protein sequence ID" value="AWV88172.1"/>
    <property type="molecule type" value="Genomic_DNA"/>
</dbReference>
<sequence>MSNNDWQQGPSDPNQPHQQPQQPVDSAWGEPQQNQFQNQPPNQPPVHQPGSNASLDNNDFIALALSWFFPGVGQIMLGQKTKGIVILVVSIMTCYLGGLLGFASLLDTFCLAKARKKRPVDDWEFFPDLNDAF</sequence>
<feature type="compositionally biased region" description="Low complexity" evidence="1">
    <location>
        <begin position="31"/>
        <end position="40"/>
    </location>
</feature>
<reference evidence="3 4" key="1">
    <citation type="submission" date="2018-06" db="EMBL/GenBank/DDBJ databases">
        <title>Lujinxingia sediminis gen. nov. sp. nov., a new facultative anaerobic member of the class Deltaproteobacteria, and proposal of Lujinxingaceae fam. nov.</title>
        <authorList>
            <person name="Guo L.-Y."/>
            <person name="Li C.-M."/>
            <person name="Wang S."/>
            <person name="Du Z.-J."/>
        </authorList>
    </citation>
    <scope>NUCLEOTIDE SEQUENCE [LARGE SCALE GENOMIC DNA]</scope>
    <source>
        <strain evidence="3 4">FA350</strain>
    </source>
</reference>
<protein>
    <submittedName>
        <fullName evidence="3">Uncharacterized protein</fullName>
    </submittedName>
</protein>
<keyword evidence="2" id="KW-0472">Membrane</keyword>
<feature type="compositionally biased region" description="Low complexity" evidence="1">
    <location>
        <begin position="10"/>
        <end position="23"/>
    </location>
</feature>
<gene>
    <name evidence="3" type="ORF">DN745_01995</name>
</gene>
<organism evidence="3 4">
    <name type="scientific">Bradymonas sediminis</name>
    <dbReference type="NCBI Taxonomy" id="1548548"/>
    <lineage>
        <taxon>Bacteria</taxon>
        <taxon>Deltaproteobacteria</taxon>
        <taxon>Bradymonadales</taxon>
        <taxon>Bradymonadaceae</taxon>
        <taxon>Bradymonas</taxon>
    </lineage>
</organism>
<evidence type="ECO:0000313" key="4">
    <source>
        <dbReference type="Proteomes" id="UP000249799"/>
    </source>
</evidence>
<accession>A0A2Z4FGQ6</accession>
<dbReference type="Pfam" id="PF20382">
    <property type="entry name" value="DUF6677"/>
    <property type="match status" value="1"/>
</dbReference>
<dbReference type="RefSeq" id="WP_111331683.1">
    <property type="nucleotide sequence ID" value="NZ_CP030032.1"/>
</dbReference>
<dbReference type="InterPro" id="IPR046499">
    <property type="entry name" value="DUF6677"/>
</dbReference>
<keyword evidence="2" id="KW-1133">Transmembrane helix</keyword>